<reference evidence="1 2" key="2">
    <citation type="journal article" date="2022" name="Mol. Ecol. Resour.">
        <title>The genomes of chicory, endive, great burdock and yacon provide insights into Asteraceae paleo-polyploidization history and plant inulin production.</title>
        <authorList>
            <person name="Fan W."/>
            <person name="Wang S."/>
            <person name="Wang H."/>
            <person name="Wang A."/>
            <person name="Jiang F."/>
            <person name="Liu H."/>
            <person name="Zhao H."/>
            <person name="Xu D."/>
            <person name="Zhang Y."/>
        </authorList>
    </citation>
    <scope>NUCLEOTIDE SEQUENCE [LARGE SCALE GENOMIC DNA]</scope>
    <source>
        <strain evidence="2">cv. Punajuju</strain>
        <tissue evidence="1">Leaves</tissue>
    </source>
</reference>
<accession>A0ACB8ZRZ2</accession>
<evidence type="ECO:0000313" key="2">
    <source>
        <dbReference type="Proteomes" id="UP001055811"/>
    </source>
</evidence>
<reference evidence="2" key="1">
    <citation type="journal article" date="2022" name="Mol. Ecol. Resour.">
        <title>The genomes of chicory, endive, great burdock and yacon provide insights into Asteraceae palaeo-polyploidization history and plant inulin production.</title>
        <authorList>
            <person name="Fan W."/>
            <person name="Wang S."/>
            <person name="Wang H."/>
            <person name="Wang A."/>
            <person name="Jiang F."/>
            <person name="Liu H."/>
            <person name="Zhao H."/>
            <person name="Xu D."/>
            <person name="Zhang Y."/>
        </authorList>
    </citation>
    <scope>NUCLEOTIDE SEQUENCE [LARGE SCALE GENOMIC DNA]</scope>
    <source>
        <strain evidence="2">cv. Punajuju</strain>
    </source>
</reference>
<proteinExistence type="predicted"/>
<evidence type="ECO:0000313" key="1">
    <source>
        <dbReference type="EMBL" id="KAI3700592.1"/>
    </source>
</evidence>
<dbReference type="EMBL" id="CM042016">
    <property type="protein sequence ID" value="KAI3700592.1"/>
    <property type="molecule type" value="Genomic_DNA"/>
</dbReference>
<name>A0ACB8ZRZ2_CICIN</name>
<keyword evidence="2" id="KW-1185">Reference proteome</keyword>
<dbReference type="Proteomes" id="UP001055811">
    <property type="component" value="Linkage Group LG08"/>
</dbReference>
<sequence>MFTLSFQLCVSKRGLEVVSSLGGEFSSVRKAAPTDSSLHLEEVGILPMGLTNCGEEVTLNEQIGSNGSFSESMNVFLKKTKSDLVKIDDQEHWEMADGGPGCSDGGSVVGGRAGMLNGN</sequence>
<protein>
    <submittedName>
        <fullName evidence="1">Uncharacterized protein</fullName>
    </submittedName>
</protein>
<gene>
    <name evidence="1" type="ORF">L2E82_45228</name>
</gene>
<organism evidence="1 2">
    <name type="scientific">Cichorium intybus</name>
    <name type="common">Chicory</name>
    <dbReference type="NCBI Taxonomy" id="13427"/>
    <lineage>
        <taxon>Eukaryota</taxon>
        <taxon>Viridiplantae</taxon>
        <taxon>Streptophyta</taxon>
        <taxon>Embryophyta</taxon>
        <taxon>Tracheophyta</taxon>
        <taxon>Spermatophyta</taxon>
        <taxon>Magnoliopsida</taxon>
        <taxon>eudicotyledons</taxon>
        <taxon>Gunneridae</taxon>
        <taxon>Pentapetalae</taxon>
        <taxon>asterids</taxon>
        <taxon>campanulids</taxon>
        <taxon>Asterales</taxon>
        <taxon>Asteraceae</taxon>
        <taxon>Cichorioideae</taxon>
        <taxon>Cichorieae</taxon>
        <taxon>Cichoriinae</taxon>
        <taxon>Cichorium</taxon>
    </lineage>
</organism>
<comment type="caution">
    <text evidence="1">The sequence shown here is derived from an EMBL/GenBank/DDBJ whole genome shotgun (WGS) entry which is preliminary data.</text>
</comment>